<comment type="caution">
    <text evidence="3">The sequence shown here is derived from an EMBL/GenBank/DDBJ whole genome shotgun (WGS) entry which is preliminary data.</text>
</comment>
<dbReference type="GO" id="GO:0003690">
    <property type="term" value="F:double-stranded DNA binding"/>
    <property type="evidence" value="ECO:0007669"/>
    <property type="project" value="InterPro"/>
</dbReference>
<evidence type="ECO:0000313" key="3">
    <source>
        <dbReference type="EMBL" id="KAA0168949.1"/>
    </source>
</evidence>
<dbReference type="Proteomes" id="UP000323011">
    <property type="component" value="Unassembled WGS sequence"/>
</dbReference>
<evidence type="ECO:0000313" key="2">
    <source>
        <dbReference type="EMBL" id="KAA0164922.1"/>
    </source>
</evidence>
<dbReference type="Gene3D" id="1.10.10.10">
    <property type="entry name" value="Winged helix-like DNA-binding domain superfamily/Winged helix DNA-binding domain"/>
    <property type="match status" value="1"/>
</dbReference>
<dbReference type="PANTHER" id="PTHR12732">
    <property type="entry name" value="UNCHARACTERIZED PROTEASOME COMPONENT REGION PCI-CONTAINING"/>
    <property type="match status" value="1"/>
</dbReference>
<dbReference type="EMBL" id="VLTN01000002">
    <property type="protein sequence ID" value="KAA0157112.1"/>
    <property type="molecule type" value="Genomic_DNA"/>
</dbReference>
<name>A0A5A8DUQ9_CAFRO</name>
<dbReference type="SMART" id="SM00753">
    <property type="entry name" value="PAM"/>
    <property type="match status" value="1"/>
</dbReference>
<dbReference type="GO" id="GO:0003723">
    <property type="term" value="F:RNA binding"/>
    <property type="evidence" value="ECO:0007669"/>
    <property type="project" value="InterPro"/>
</dbReference>
<accession>A0A5A8DUQ9</accession>
<dbReference type="GO" id="GO:0000973">
    <property type="term" value="P:post-transcriptional tethering of RNA polymerase II gene DNA at nuclear periphery"/>
    <property type="evidence" value="ECO:0007669"/>
    <property type="project" value="TreeGrafter"/>
</dbReference>
<sequence>MASAIASRLGKAVRSEDGETAAGVLRIFSRPLVASAPSERLAAAGAAGPGALEAAVKSGIRDVSWGQLLARVCVAAQAWAEGRAGDALEAQLAALKLATEVTEEAETNWTVPVLQVVASDAFAVAVACFRGEAEFAEETRAERSAVLEQLAQSLRFAFATTAAHRLAGLDRSLSKKHGTLAIGLLMLRTYTLLGNIRVCVTMVRSIEGPGSLPLSSFPKHQLVPYKYFRGRIAVFQGDLVTARQSLEFALANTPATARFHRNRCRIMAVLVPVMLHFGRVASPGALAKFGLQHYGPLLDAFVAGHLGRFHAAIDANRAILVRTGVFVTLERLGQAVLRNLVARALPLAGGKSVVDLSIVRAALAHVGAASSQDAAECALAGLIRRGFIKGYISHSHGKMVVATKSSALPRTAFNGSH</sequence>
<evidence type="ECO:0000313" key="4">
    <source>
        <dbReference type="Proteomes" id="UP000323011"/>
    </source>
</evidence>
<dbReference type="EMBL" id="VLTM01000001">
    <property type="protein sequence ID" value="KAA0168949.1"/>
    <property type="molecule type" value="Genomic_DNA"/>
</dbReference>
<evidence type="ECO:0000313" key="5">
    <source>
        <dbReference type="Proteomes" id="UP000324907"/>
    </source>
</evidence>
<dbReference type="InterPro" id="IPR036388">
    <property type="entry name" value="WH-like_DNA-bd_sf"/>
</dbReference>
<dbReference type="GO" id="GO:0070390">
    <property type="term" value="C:transcription export complex 2"/>
    <property type="evidence" value="ECO:0007669"/>
    <property type="project" value="TreeGrafter"/>
</dbReference>
<dbReference type="InterPro" id="IPR045114">
    <property type="entry name" value="Csn12-like"/>
</dbReference>
<gene>
    <name evidence="2" type="ORF">FNF28_03656</name>
    <name evidence="1" type="ORF">FNF29_00464</name>
    <name evidence="3" type="ORF">FNF31_00110</name>
</gene>
<dbReference type="Proteomes" id="UP000325113">
    <property type="component" value="Unassembled WGS sequence"/>
</dbReference>
<dbReference type="OMA" id="ESQTNWI"/>
<dbReference type="Proteomes" id="UP000324907">
    <property type="component" value="Unassembled WGS sequence"/>
</dbReference>
<organism evidence="3 6">
    <name type="scientific">Cafeteria roenbergensis</name>
    <name type="common">Marine flagellate</name>
    <dbReference type="NCBI Taxonomy" id="33653"/>
    <lineage>
        <taxon>Eukaryota</taxon>
        <taxon>Sar</taxon>
        <taxon>Stramenopiles</taxon>
        <taxon>Bigyra</taxon>
        <taxon>Opalozoa</taxon>
        <taxon>Bicosoecida</taxon>
        <taxon>Cafeteriaceae</taxon>
        <taxon>Cafeteria</taxon>
    </lineage>
</organism>
<dbReference type="AlphaFoldDB" id="A0A5A8DUQ9"/>
<protein>
    <submittedName>
        <fullName evidence="3">Uncharacterized protein</fullName>
    </submittedName>
</protein>
<keyword evidence="4" id="KW-1185">Reference proteome</keyword>
<dbReference type="EMBL" id="VLTL01000051">
    <property type="protein sequence ID" value="KAA0164922.1"/>
    <property type="molecule type" value="Genomic_DNA"/>
</dbReference>
<dbReference type="GO" id="GO:0006368">
    <property type="term" value="P:transcription elongation by RNA polymerase II"/>
    <property type="evidence" value="ECO:0007669"/>
    <property type="project" value="TreeGrafter"/>
</dbReference>
<proteinExistence type="predicted"/>
<reference evidence="4 5" key="1">
    <citation type="submission" date="2019-07" db="EMBL/GenBank/DDBJ databases">
        <title>Genomes of Cafeteria roenbergensis.</title>
        <authorList>
            <person name="Fischer M.G."/>
            <person name="Hackl T."/>
            <person name="Roman M."/>
        </authorList>
    </citation>
    <scope>NUCLEOTIDE SEQUENCE [LARGE SCALE GENOMIC DNA]</scope>
    <source>
        <strain evidence="1 4">BVI</strain>
        <strain evidence="3 6">Cflag</strain>
        <strain evidence="2 5">RCC970-E3</strain>
    </source>
</reference>
<evidence type="ECO:0000313" key="6">
    <source>
        <dbReference type="Proteomes" id="UP000325113"/>
    </source>
</evidence>
<evidence type="ECO:0000313" key="1">
    <source>
        <dbReference type="EMBL" id="KAA0157112.1"/>
    </source>
</evidence>
<dbReference type="GO" id="GO:0016973">
    <property type="term" value="P:poly(A)+ mRNA export from nucleus"/>
    <property type="evidence" value="ECO:0007669"/>
    <property type="project" value="TreeGrafter"/>
</dbReference>
<dbReference type="PANTHER" id="PTHR12732:SF0">
    <property type="entry name" value="PCI DOMAIN-CONTAINING PROTEIN 2"/>
    <property type="match status" value="1"/>
</dbReference>